<evidence type="ECO:0000313" key="5">
    <source>
        <dbReference type="Proteomes" id="UP000054561"/>
    </source>
</evidence>
<protein>
    <recommendedName>
        <fullName evidence="3">Schizont-infected cell agglutination extracellular alpha domain-containing protein</fullName>
    </recommendedName>
</protein>
<feature type="compositionally biased region" description="Low complexity" evidence="1">
    <location>
        <begin position="414"/>
        <end position="423"/>
    </location>
</feature>
<evidence type="ECO:0000256" key="2">
    <source>
        <dbReference type="SAM" id="Phobius"/>
    </source>
</evidence>
<dbReference type="InterPro" id="IPR024290">
    <property type="entry name" value="SICA_extracell_a"/>
</dbReference>
<feature type="compositionally biased region" description="Gly residues" evidence="1">
    <location>
        <begin position="362"/>
        <end position="374"/>
    </location>
</feature>
<feature type="compositionally biased region" description="Basic and acidic residues" evidence="1">
    <location>
        <begin position="304"/>
        <end position="316"/>
    </location>
</feature>
<evidence type="ECO:0000313" key="4">
    <source>
        <dbReference type="EMBL" id="KJP88331.1"/>
    </source>
</evidence>
<feature type="compositionally biased region" description="Polar residues" evidence="1">
    <location>
        <begin position="448"/>
        <end position="461"/>
    </location>
</feature>
<reference evidence="4 5" key="1">
    <citation type="submission" date="2014-03" db="EMBL/GenBank/DDBJ databases">
        <title>The Genome Sequence of Plasmodium fragile nilgiri.</title>
        <authorList>
            <consortium name="The Broad Institute Genomics Platform"/>
            <consortium name="The Broad Institute Genome Sequencing Center for Infectious Disease"/>
            <person name="Neafsey D."/>
            <person name="Duraisingh M."/>
            <person name="Young S.K."/>
            <person name="Zeng Q."/>
            <person name="Gargeya S."/>
            <person name="Abouelleil A."/>
            <person name="Alvarado L."/>
            <person name="Chapman S.B."/>
            <person name="Gainer-Dewar J."/>
            <person name="Goldberg J."/>
            <person name="Griggs A."/>
            <person name="Gujja S."/>
            <person name="Hansen M."/>
            <person name="Howarth C."/>
            <person name="Imamovic A."/>
            <person name="Larimer J."/>
            <person name="Pearson M."/>
            <person name="Poon T.W."/>
            <person name="Priest M."/>
            <person name="Roberts A."/>
            <person name="Saif S."/>
            <person name="Shea T."/>
            <person name="Sykes S."/>
            <person name="Wortman J."/>
            <person name="Nusbaum C."/>
            <person name="Birren B."/>
        </authorList>
    </citation>
    <scope>NUCLEOTIDE SEQUENCE [LARGE SCALE GENOMIC DNA]</scope>
    <source>
        <strain evidence="5">nilgiri</strain>
    </source>
</reference>
<feature type="domain" description="Schizont-infected cell agglutination extracellular alpha" evidence="3">
    <location>
        <begin position="20"/>
        <end position="181"/>
    </location>
</feature>
<dbReference type="RefSeq" id="XP_012335005.1">
    <property type="nucleotide sequence ID" value="XM_012479582.1"/>
</dbReference>
<dbReference type="OMA" id="TMESAVC"/>
<gene>
    <name evidence="4" type="ORF">AK88_01947</name>
</gene>
<organism evidence="4 5">
    <name type="scientific">Plasmodium fragile</name>
    <dbReference type="NCBI Taxonomy" id="5857"/>
    <lineage>
        <taxon>Eukaryota</taxon>
        <taxon>Sar</taxon>
        <taxon>Alveolata</taxon>
        <taxon>Apicomplexa</taxon>
        <taxon>Aconoidasida</taxon>
        <taxon>Haemosporida</taxon>
        <taxon>Plasmodiidae</taxon>
        <taxon>Plasmodium</taxon>
        <taxon>Plasmodium (Plasmodium)</taxon>
    </lineage>
</organism>
<feature type="transmembrane region" description="Helical" evidence="2">
    <location>
        <begin position="805"/>
        <end position="832"/>
    </location>
</feature>
<dbReference type="VEuPathDB" id="PlasmoDB:AK88_01947"/>
<dbReference type="AlphaFoldDB" id="A0A0D9QRM5"/>
<feature type="transmembrane region" description="Helical" evidence="2">
    <location>
        <begin position="668"/>
        <end position="688"/>
    </location>
</feature>
<dbReference type="Pfam" id="PF12887">
    <property type="entry name" value="SICA_alpha"/>
    <property type="match status" value="1"/>
</dbReference>
<feature type="compositionally biased region" description="Polar residues" evidence="1">
    <location>
        <begin position="534"/>
        <end position="544"/>
    </location>
</feature>
<keyword evidence="2" id="KW-0472">Membrane</keyword>
<proteinExistence type="predicted"/>
<dbReference type="EMBL" id="KQ001662">
    <property type="protein sequence ID" value="KJP88331.1"/>
    <property type="molecule type" value="Genomic_DNA"/>
</dbReference>
<evidence type="ECO:0000259" key="3">
    <source>
        <dbReference type="Pfam" id="PF12887"/>
    </source>
</evidence>
<feature type="compositionally biased region" description="Low complexity" evidence="1">
    <location>
        <begin position="505"/>
        <end position="523"/>
    </location>
</feature>
<name>A0A0D9QRM5_PLAFR</name>
<feature type="compositionally biased region" description="Pro residues" evidence="1">
    <location>
        <begin position="588"/>
        <end position="600"/>
    </location>
</feature>
<feature type="region of interest" description="Disordered" evidence="1">
    <location>
        <begin position="275"/>
        <end position="647"/>
    </location>
</feature>
<keyword evidence="5" id="KW-1185">Reference proteome</keyword>
<keyword evidence="2" id="KW-1133">Transmembrane helix</keyword>
<feature type="compositionally biased region" description="Polar residues" evidence="1">
    <location>
        <begin position="424"/>
        <end position="433"/>
    </location>
</feature>
<dbReference type="GeneID" id="24267261"/>
<dbReference type="Proteomes" id="UP000054561">
    <property type="component" value="Unassembled WGS sequence"/>
</dbReference>
<accession>A0A0D9QRM5</accession>
<feature type="transmembrane region" description="Helical" evidence="2">
    <location>
        <begin position="844"/>
        <end position="866"/>
    </location>
</feature>
<sequence>MAENLAEVLVEYVEQRQIGSDKGEGQGRKSEFSDMLWDDIEKLFKELTDKFKEQNTMESAVCEALYGKAPTLVLQRLICRHIVKIFVYMDGTAKVVQGVTELNAGQTRWRDYFKCVVGNVTLIKLFEHNCAATDIINQVSREMSKISVLLGGKSNSKECEGLDYDSLTIGTKFVAGTMGEWINKWRITSVGGLGGTRANRSCSKPGNITTETGKKDSEDADVVKLLKDSTARDVAGLIEKEAKITEHERKRIMEAAQDKGRAKSVLDEVMREIERKANGHGGDIQVQDPRAPKPATGTTPQEPSAKEKEKKKEEGPPAKVPEVPKTVSPDKNTPQAGSGPDSKGRNDEGLPDALPQPPSAAGAGGQQPGQGPGPGQQPPPPPPAPAGENGKKGTEAQTPKEPVTHDQTDKTTGKETTCTKVTTVSSAGESSPGKNADRIQENLGGTGHSTISISVPITTPECSDKGQADASAPKTSVQQEHAKSPQSAPPPPAEPDPEHGKGEVTASTTPSSGTAHPATTTTGHMEEKPVGNTEHATPTVQSSGEKAEPAAPGENTDRADNSQPASAGPVAPNAVVKGGPIQQEEDPPPLNPPKPKPNPNPNQSGTTRTGPGGMGGEPPSAGGGGGGSSGSGGGGGAGVGGGGGAGGSGTELVTPSLFPDLKWEAVKWYTPAIIPAVVGIGVIAFFLWKASTLGTSSGNVTSTYGTTDAITTVSFSDGTTVGTTTVSLSDGTDVGKRGQRKFYDDTSTDNSVNNTMFDNMSSKLKPKVQVKEPRHVKTKPQGGTAKDKLKEYCQKLKRCKMGRKGWLGLILVVSVIYTFIQACSYPIVYLLLNVVADVWNRPDWPLFAFPALIALIYFCALLWFCYSKKGRNILKKIWNGITSSETDKNLEVLEKTEVPKELEVTEKQKAPEKPKVPGKLKLPWKLKLSGKP</sequence>
<keyword evidence="2" id="KW-0812">Transmembrane</keyword>
<dbReference type="OrthoDB" id="389533at2759"/>
<feature type="compositionally biased region" description="Basic and acidic residues" evidence="1">
    <location>
        <begin position="402"/>
        <end position="413"/>
    </location>
</feature>
<feature type="compositionally biased region" description="Gly residues" evidence="1">
    <location>
        <begin position="610"/>
        <end position="647"/>
    </location>
</feature>
<evidence type="ECO:0000256" key="1">
    <source>
        <dbReference type="SAM" id="MobiDB-lite"/>
    </source>
</evidence>
<feature type="compositionally biased region" description="Pro residues" evidence="1">
    <location>
        <begin position="375"/>
        <end position="385"/>
    </location>
</feature>